<name>A0A9D4TI63_CHLVU</name>
<feature type="domain" description="MYND-type" evidence="6">
    <location>
        <begin position="496"/>
        <end position="535"/>
    </location>
</feature>
<reference evidence="7" key="2">
    <citation type="submission" date="2020-11" db="EMBL/GenBank/DDBJ databases">
        <authorList>
            <person name="Cecchin M."/>
            <person name="Marcolungo L."/>
            <person name="Rossato M."/>
            <person name="Girolomoni L."/>
            <person name="Cosentino E."/>
            <person name="Cuine S."/>
            <person name="Li-Beisson Y."/>
            <person name="Delledonne M."/>
            <person name="Ballottari M."/>
        </authorList>
    </citation>
    <scope>NUCLEOTIDE SEQUENCE</scope>
    <source>
        <strain evidence="7">211/11P</strain>
        <tissue evidence="7">Whole cell</tissue>
    </source>
</reference>
<evidence type="ECO:0000313" key="7">
    <source>
        <dbReference type="EMBL" id="KAI3426110.1"/>
    </source>
</evidence>
<evidence type="ECO:0000256" key="1">
    <source>
        <dbReference type="ARBA" id="ARBA00022723"/>
    </source>
</evidence>
<dbReference type="InterPro" id="IPR002893">
    <property type="entry name" value="Znf_MYND"/>
</dbReference>
<evidence type="ECO:0000256" key="3">
    <source>
        <dbReference type="ARBA" id="ARBA00022833"/>
    </source>
</evidence>
<evidence type="ECO:0000256" key="2">
    <source>
        <dbReference type="ARBA" id="ARBA00022771"/>
    </source>
</evidence>
<reference evidence="7" key="1">
    <citation type="journal article" date="2019" name="Plant J.">
        <title>Chlorella vulgaris genome assembly and annotation reveals the molecular basis for metabolic acclimation to high light conditions.</title>
        <authorList>
            <person name="Cecchin M."/>
            <person name="Marcolungo L."/>
            <person name="Rossato M."/>
            <person name="Girolomoni L."/>
            <person name="Cosentino E."/>
            <person name="Cuine S."/>
            <person name="Li-Beisson Y."/>
            <person name="Delledonne M."/>
            <person name="Ballottari M."/>
        </authorList>
    </citation>
    <scope>NUCLEOTIDE SEQUENCE</scope>
    <source>
        <strain evidence="7">211/11P</strain>
    </source>
</reference>
<gene>
    <name evidence="7" type="ORF">D9Q98_008489</name>
</gene>
<comment type="caution">
    <text evidence="7">The sequence shown here is derived from an EMBL/GenBank/DDBJ whole genome shotgun (WGS) entry which is preliminary data.</text>
</comment>
<keyword evidence="2 4" id="KW-0863">Zinc-finger</keyword>
<organism evidence="7 8">
    <name type="scientific">Chlorella vulgaris</name>
    <name type="common">Green alga</name>
    <dbReference type="NCBI Taxonomy" id="3077"/>
    <lineage>
        <taxon>Eukaryota</taxon>
        <taxon>Viridiplantae</taxon>
        <taxon>Chlorophyta</taxon>
        <taxon>core chlorophytes</taxon>
        <taxon>Trebouxiophyceae</taxon>
        <taxon>Chlorellales</taxon>
        <taxon>Chlorellaceae</taxon>
        <taxon>Chlorella clade</taxon>
        <taxon>Chlorella</taxon>
    </lineage>
</organism>
<sequence length="559" mass="57136">MLEDLEQAAERVPAEERTPELLQLLEFKQCMEACEGHFRAVGKRLKAAQAGGDSSPPVGDIEADTQPDDVFQGLVQFVRAVALGAEAAGVGLCSGEALSLLKESLLQPLISKGEDGTYQAHRPSVVCPQPTPTNVVQLLAAGVFLHVTGNPEAAVAMLSAALSGVWPPSRELQRRLVGGQFVPTAAAAAEGLGKKTAADSTAAETAGGDGGTETQAFAAGVGSNVTSTGTGTGLTLPQAQPATDASSSAANEATSGKPEAAADTADASSGGAGSEPRTPYAQALSEALERCGAGVSEAQLHKSALVLRLFLGCRAVGEQAAAAQKSGGGSASLGPSFQAILRSLLLDCQQLLDLDPSCMHAYVWAAQLVLYAKWPLDPARVAALLREGGQRAKAARCWLAAGEVQHDHALWLLNSAAEERNVAVRHASLLEAGQLLDGVKGMEGRLKGWMPAGRLDQLAERRQQLSGLLLKLQAGHLRSLGAVRPVAGLPSGGPACSFCGAAASNLKTCAACKAVGYCSRGCQVKDWKLGHRQRCSELAAAAAASGAGQATPAAAGGES</sequence>
<evidence type="ECO:0000259" key="6">
    <source>
        <dbReference type="PROSITE" id="PS50865"/>
    </source>
</evidence>
<dbReference type="Proteomes" id="UP001055712">
    <property type="component" value="Unassembled WGS sequence"/>
</dbReference>
<protein>
    <recommendedName>
        <fullName evidence="6">MYND-type domain-containing protein</fullName>
    </recommendedName>
</protein>
<dbReference type="Pfam" id="PF01753">
    <property type="entry name" value="zf-MYND"/>
    <property type="match status" value="1"/>
</dbReference>
<evidence type="ECO:0000313" key="8">
    <source>
        <dbReference type="Proteomes" id="UP001055712"/>
    </source>
</evidence>
<evidence type="ECO:0000256" key="4">
    <source>
        <dbReference type="PROSITE-ProRule" id="PRU00134"/>
    </source>
</evidence>
<feature type="region of interest" description="Disordered" evidence="5">
    <location>
        <begin position="191"/>
        <end position="215"/>
    </location>
</feature>
<keyword evidence="8" id="KW-1185">Reference proteome</keyword>
<dbReference type="PROSITE" id="PS50865">
    <property type="entry name" value="ZF_MYND_2"/>
    <property type="match status" value="1"/>
</dbReference>
<dbReference type="SUPFAM" id="SSF144232">
    <property type="entry name" value="HIT/MYND zinc finger-like"/>
    <property type="match status" value="1"/>
</dbReference>
<dbReference type="PROSITE" id="PS01360">
    <property type="entry name" value="ZF_MYND_1"/>
    <property type="match status" value="1"/>
</dbReference>
<dbReference type="OrthoDB" id="514895at2759"/>
<dbReference type="Gene3D" id="6.10.140.2220">
    <property type="match status" value="1"/>
</dbReference>
<proteinExistence type="predicted"/>
<feature type="region of interest" description="Disordered" evidence="5">
    <location>
        <begin position="228"/>
        <end position="278"/>
    </location>
</feature>
<dbReference type="EMBL" id="SIDB01000011">
    <property type="protein sequence ID" value="KAI3426110.1"/>
    <property type="molecule type" value="Genomic_DNA"/>
</dbReference>
<evidence type="ECO:0000256" key="5">
    <source>
        <dbReference type="SAM" id="MobiDB-lite"/>
    </source>
</evidence>
<accession>A0A9D4TI63</accession>
<dbReference type="AlphaFoldDB" id="A0A9D4TI63"/>
<keyword evidence="3" id="KW-0862">Zinc</keyword>
<keyword evidence="1" id="KW-0479">Metal-binding</keyword>
<feature type="compositionally biased region" description="Polar residues" evidence="5">
    <location>
        <begin position="237"/>
        <end position="254"/>
    </location>
</feature>
<dbReference type="GO" id="GO:0008270">
    <property type="term" value="F:zinc ion binding"/>
    <property type="evidence" value="ECO:0007669"/>
    <property type="project" value="UniProtKB-KW"/>
</dbReference>